<dbReference type="Proteomes" id="UP000813461">
    <property type="component" value="Unassembled WGS sequence"/>
</dbReference>
<accession>A0A8K0R1P0</accession>
<dbReference type="OrthoDB" id="3777618at2759"/>
<comment type="caution">
    <text evidence="1">The sequence shown here is derived from an EMBL/GenBank/DDBJ whole genome shotgun (WGS) entry which is preliminary data.</text>
</comment>
<dbReference type="EMBL" id="JAGMVJ010000016">
    <property type="protein sequence ID" value="KAH7079601.1"/>
    <property type="molecule type" value="Genomic_DNA"/>
</dbReference>
<organism evidence="1 2">
    <name type="scientific">Paraphoma chrysanthemicola</name>
    <dbReference type="NCBI Taxonomy" id="798071"/>
    <lineage>
        <taxon>Eukaryota</taxon>
        <taxon>Fungi</taxon>
        <taxon>Dikarya</taxon>
        <taxon>Ascomycota</taxon>
        <taxon>Pezizomycotina</taxon>
        <taxon>Dothideomycetes</taxon>
        <taxon>Pleosporomycetidae</taxon>
        <taxon>Pleosporales</taxon>
        <taxon>Pleosporineae</taxon>
        <taxon>Phaeosphaeriaceae</taxon>
        <taxon>Paraphoma</taxon>
    </lineage>
</organism>
<gene>
    <name evidence="1" type="ORF">FB567DRAFT_532992</name>
</gene>
<reference evidence="1" key="1">
    <citation type="journal article" date="2021" name="Nat. Commun.">
        <title>Genetic determinants of endophytism in the Arabidopsis root mycobiome.</title>
        <authorList>
            <person name="Mesny F."/>
            <person name="Miyauchi S."/>
            <person name="Thiergart T."/>
            <person name="Pickel B."/>
            <person name="Atanasova L."/>
            <person name="Karlsson M."/>
            <person name="Huettel B."/>
            <person name="Barry K.W."/>
            <person name="Haridas S."/>
            <person name="Chen C."/>
            <person name="Bauer D."/>
            <person name="Andreopoulos W."/>
            <person name="Pangilinan J."/>
            <person name="LaButti K."/>
            <person name="Riley R."/>
            <person name="Lipzen A."/>
            <person name="Clum A."/>
            <person name="Drula E."/>
            <person name="Henrissat B."/>
            <person name="Kohler A."/>
            <person name="Grigoriev I.V."/>
            <person name="Martin F.M."/>
            <person name="Hacquard S."/>
        </authorList>
    </citation>
    <scope>NUCLEOTIDE SEQUENCE</scope>
    <source>
        <strain evidence="1">MPI-SDFR-AT-0120</strain>
    </source>
</reference>
<evidence type="ECO:0000313" key="1">
    <source>
        <dbReference type="EMBL" id="KAH7079601.1"/>
    </source>
</evidence>
<sequence>MRYFDLPVELRFQIYDLLAKTIPHSAPFSEYRGFYYTCRQIKCEIDQECGPVLRKHITLLQNNWKATTRYANFGALPATLPYWSLQHLYLTLDPHAYFRRKQRNDDGFLPIFNLHLESVSIALFVDSKSNASWEDDGNWIFYWVIYQLERRNAELQARRIMVYLPKASKKMAMFWVKLGKRALCF</sequence>
<evidence type="ECO:0000313" key="2">
    <source>
        <dbReference type="Proteomes" id="UP000813461"/>
    </source>
</evidence>
<name>A0A8K0R1P0_9PLEO</name>
<dbReference type="AlphaFoldDB" id="A0A8K0R1P0"/>
<protein>
    <submittedName>
        <fullName evidence="1">Uncharacterized protein</fullName>
    </submittedName>
</protein>
<keyword evidence="2" id="KW-1185">Reference proteome</keyword>
<proteinExistence type="predicted"/>